<dbReference type="RefSeq" id="WP_117167745.1">
    <property type="nucleotide sequence ID" value="NZ_JAFGZD010000021.1"/>
</dbReference>
<accession>A0ABT3C0X4</accession>
<name>A0ABT3C0X4_9PSED</name>
<evidence type="ECO:0000313" key="1">
    <source>
        <dbReference type="EMBL" id="MCV4378746.1"/>
    </source>
</evidence>
<organism evidence="1 2">
    <name type="scientific">Pseudomonas capsici</name>
    <dbReference type="NCBI Taxonomy" id="2810614"/>
    <lineage>
        <taxon>Bacteria</taxon>
        <taxon>Pseudomonadati</taxon>
        <taxon>Pseudomonadota</taxon>
        <taxon>Gammaproteobacteria</taxon>
        <taxon>Pseudomonadales</taxon>
        <taxon>Pseudomonadaceae</taxon>
        <taxon>Pseudomonas</taxon>
    </lineage>
</organism>
<sequence>MEAVKVGENFTTVYPTRMTQVVDPAANTAGVYLRTATLITGGGTISLYTSRTAPTRLGDPSVATIFGGMAGSNNLQYQLAYPLFIPAGYGLWTMSNIAGAAIALTWDFAV</sequence>
<keyword evidence="2" id="KW-1185">Reference proteome</keyword>
<dbReference type="Proteomes" id="UP001207294">
    <property type="component" value="Unassembled WGS sequence"/>
</dbReference>
<reference evidence="1 2" key="1">
    <citation type="submission" date="2022-10" db="EMBL/GenBank/DDBJ databases">
        <title>Characterization of Pseudomonas capsici strains from pepper and tomato in Georgia.</title>
        <authorList>
            <person name="Zhao M."/>
            <person name="Dutta B."/>
        </authorList>
    </citation>
    <scope>NUCLEOTIDE SEQUENCE [LARGE SCALE GENOMIC DNA]</scope>
    <source>
        <strain evidence="1 2">Pc20-5</strain>
    </source>
</reference>
<evidence type="ECO:0000313" key="2">
    <source>
        <dbReference type="Proteomes" id="UP001207294"/>
    </source>
</evidence>
<dbReference type="GeneID" id="93563576"/>
<comment type="caution">
    <text evidence="1">The sequence shown here is derived from an EMBL/GenBank/DDBJ whole genome shotgun (WGS) entry which is preliminary data.</text>
</comment>
<protein>
    <submittedName>
        <fullName evidence="1">Uncharacterized protein</fullName>
    </submittedName>
</protein>
<dbReference type="EMBL" id="JAOXML010000018">
    <property type="protein sequence ID" value="MCV4378746.1"/>
    <property type="molecule type" value="Genomic_DNA"/>
</dbReference>
<gene>
    <name evidence="1" type="ORF">OH718_19275</name>
</gene>
<proteinExistence type="predicted"/>